<evidence type="ECO:0000256" key="5">
    <source>
        <dbReference type="ARBA" id="ARBA00022741"/>
    </source>
</evidence>
<evidence type="ECO:0000256" key="11">
    <source>
        <dbReference type="HAMAP-Rule" id="MF_00276"/>
    </source>
</evidence>
<keyword evidence="5 11" id="KW-0547">Nucleotide-binding</keyword>
<keyword evidence="12" id="KW-0378">Hydrolase</keyword>
<keyword evidence="7 11" id="KW-0630">Potassium</keyword>
<proteinExistence type="inferred from homology"/>
<evidence type="ECO:0000256" key="2">
    <source>
        <dbReference type="ARBA" id="ARBA00022475"/>
    </source>
</evidence>
<dbReference type="PANTHER" id="PTHR30042:SF2">
    <property type="entry name" value="POTASSIUM-TRANSPORTING ATPASE KDPC SUBUNIT"/>
    <property type="match status" value="1"/>
</dbReference>
<evidence type="ECO:0000256" key="10">
    <source>
        <dbReference type="ARBA" id="ARBA00023136"/>
    </source>
</evidence>
<dbReference type="GO" id="GO:0016787">
    <property type="term" value="F:hydrolase activity"/>
    <property type="evidence" value="ECO:0007669"/>
    <property type="project" value="UniProtKB-KW"/>
</dbReference>
<dbReference type="AlphaFoldDB" id="A0A077UMU9"/>
<keyword evidence="3 11" id="KW-0633">Potassium transport</keyword>
<evidence type="ECO:0000256" key="3">
    <source>
        <dbReference type="ARBA" id="ARBA00022538"/>
    </source>
</evidence>
<keyword evidence="9 11" id="KW-0406">Ion transport</keyword>
<gene>
    <name evidence="11" type="primary">kdpC</name>
    <name evidence="12" type="ORF">ERS140147_01956</name>
</gene>
<evidence type="ECO:0000313" key="12">
    <source>
        <dbReference type="EMBL" id="CDR28812.1"/>
    </source>
</evidence>
<dbReference type="Pfam" id="PF02669">
    <property type="entry name" value="KdpC"/>
    <property type="match status" value="1"/>
</dbReference>
<keyword evidence="2 11" id="KW-1003">Cell membrane</keyword>
<dbReference type="GO" id="GO:0008556">
    <property type="term" value="F:P-type potassium transmembrane transporter activity"/>
    <property type="evidence" value="ECO:0007669"/>
    <property type="project" value="InterPro"/>
</dbReference>
<keyword evidence="6 11" id="KW-0067">ATP-binding</keyword>
<dbReference type="PANTHER" id="PTHR30042">
    <property type="entry name" value="POTASSIUM-TRANSPORTING ATPASE C CHAIN"/>
    <property type="match status" value="1"/>
</dbReference>
<comment type="subunit">
    <text evidence="11">The system is composed of three essential subunits: KdpA, KdpB and KdpC.</text>
</comment>
<evidence type="ECO:0000256" key="6">
    <source>
        <dbReference type="ARBA" id="ARBA00022840"/>
    </source>
</evidence>
<keyword evidence="8 11" id="KW-1133">Transmembrane helix</keyword>
<organism evidence="12 13">
    <name type="scientific">Staphylococcus schweitzeri</name>
    <dbReference type="NCBI Taxonomy" id="1654388"/>
    <lineage>
        <taxon>Bacteria</taxon>
        <taxon>Bacillati</taxon>
        <taxon>Bacillota</taxon>
        <taxon>Bacilli</taxon>
        <taxon>Bacillales</taxon>
        <taxon>Staphylococcaceae</taxon>
        <taxon>Staphylococcus</taxon>
    </lineage>
</organism>
<comment type="function">
    <text evidence="11">Part of the high-affinity ATP-driven potassium transport (or Kdp) system, which catalyzes the hydrolysis of ATP coupled with the electrogenic transport of potassium into the cytoplasm. This subunit acts as a catalytic chaperone that increases the ATP-binding affinity of the ATP-hydrolyzing subunit KdpB by the formation of a transient KdpB/KdpC/ATP ternary complex.</text>
</comment>
<dbReference type="EMBL" id="CCEH01000017">
    <property type="protein sequence ID" value="CDR28812.1"/>
    <property type="molecule type" value="Genomic_DNA"/>
</dbReference>
<dbReference type="NCBIfam" id="TIGR00681">
    <property type="entry name" value="kdpC"/>
    <property type="match status" value="1"/>
</dbReference>
<dbReference type="PIRSF" id="PIRSF001296">
    <property type="entry name" value="K_ATPase_KdpC"/>
    <property type="match status" value="1"/>
</dbReference>
<keyword evidence="10 11" id="KW-0472">Membrane</keyword>
<comment type="subcellular location">
    <subcellularLocation>
        <location evidence="11">Cell membrane</location>
        <topology evidence="11">Single-pass membrane protein</topology>
    </subcellularLocation>
</comment>
<dbReference type="Proteomes" id="UP000044616">
    <property type="component" value="Unassembled WGS sequence"/>
</dbReference>
<dbReference type="HAMAP" id="MF_00276">
    <property type="entry name" value="KdpC"/>
    <property type="match status" value="1"/>
</dbReference>
<comment type="similarity">
    <text evidence="11">Belongs to the KdpC family.</text>
</comment>
<evidence type="ECO:0000256" key="1">
    <source>
        <dbReference type="ARBA" id="ARBA00022448"/>
    </source>
</evidence>
<name>A0A077UMU9_9STAP</name>
<accession>A0A077UMU9</accession>
<sequence>MRALRSSICLTMITVILCGILYPLTLTLIGQLFFQRQANGSLIMYDHRVVGSKIVGQLWTGNYYFHGRPSAVDYNMNPGKIYKNGVSSGGTNESNSNEKLMERVKQLIENDKGNIAVDAITSSGSGLDPHITVENARKQAQRIANARHISMTKVIDLINRNKRRGVLTYDYVNVLELNITLDKLKR</sequence>
<evidence type="ECO:0000313" key="13">
    <source>
        <dbReference type="Proteomes" id="UP000044616"/>
    </source>
</evidence>
<dbReference type="GO" id="GO:0005886">
    <property type="term" value="C:plasma membrane"/>
    <property type="evidence" value="ECO:0007669"/>
    <property type="project" value="UniProtKB-SubCell"/>
</dbReference>
<evidence type="ECO:0000256" key="8">
    <source>
        <dbReference type="ARBA" id="ARBA00022989"/>
    </source>
</evidence>
<evidence type="ECO:0000256" key="4">
    <source>
        <dbReference type="ARBA" id="ARBA00022692"/>
    </source>
</evidence>
<keyword evidence="1 11" id="KW-0813">Transport</keyword>
<feature type="transmembrane region" description="Helical" evidence="11">
    <location>
        <begin position="12"/>
        <end position="34"/>
    </location>
</feature>
<protein>
    <recommendedName>
        <fullName evidence="11">Potassium-transporting ATPase KdpC subunit</fullName>
    </recommendedName>
    <alternativeName>
        <fullName evidence="11">ATP phosphohydrolase [potassium-transporting] C chain</fullName>
    </alternativeName>
    <alternativeName>
        <fullName evidence="11">Potassium-binding and translocating subunit C</fullName>
    </alternativeName>
    <alternativeName>
        <fullName evidence="11">Potassium-translocating ATPase C chain</fullName>
    </alternativeName>
</protein>
<evidence type="ECO:0000256" key="9">
    <source>
        <dbReference type="ARBA" id="ARBA00023065"/>
    </source>
</evidence>
<dbReference type="InterPro" id="IPR003820">
    <property type="entry name" value="KdpC"/>
</dbReference>
<keyword evidence="4 11" id="KW-0812">Transmembrane</keyword>
<dbReference type="GO" id="GO:0005524">
    <property type="term" value="F:ATP binding"/>
    <property type="evidence" value="ECO:0007669"/>
    <property type="project" value="UniProtKB-UniRule"/>
</dbReference>
<dbReference type="RefSeq" id="WP_047531412.1">
    <property type="nucleotide sequence ID" value="NZ_CCEH01000017.1"/>
</dbReference>
<evidence type="ECO:0000256" key="7">
    <source>
        <dbReference type="ARBA" id="ARBA00022958"/>
    </source>
</evidence>
<reference evidence="12 13" key="1">
    <citation type="submission" date="2014-05" db="EMBL/GenBank/DDBJ databases">
        <authorList>
            <person name="Aslett A.Martin."/>
            <person name="De Silva Nishadi"/>
        </authorList>
    </citation>
    <scope>NUCLEOTIDE SEQUENCE [LARGE SCALE GENOMIC DNA]</scope>
</reference>